<dbReference type="AlphaFoldDB" id="A0AA38YWT8"/>
<dbReference type="SUPFAM" id="SSF53448">
    <property type="entry name" value="Nucleotide-diphospho-sugar transferases"/>
    <property type="match status" value="1"/>
</dbReference>
<evidence type="ECO:0000259" key="3">
    <source>
        <dbReference type="Pfam" id="PF03407"/>
    </source>
</evidence>
<comment type="caution">
    <text evidence="4">The sequence shown here is derived from an EMBL/GenBank/DDBJ whole genome shotgun (WGS) entry which is preliminary data.</text>
</comment>
<dbReference type="InterPro" id="IPR029044">
    <property type="entry name" value="Nucleotide-diphossugar_trans"/>
</dbReference>
<keyword evidence="2" id="KW-0735">Signal-anchor</keyword>
<evidence type="ECO:0000256" key="2">
    <source>
        <dbReference type="RuleBase" id="RU363055"/>
    </source>
</evidence>
<feature type="transmembrane region" description="Helical" evidence="2">
    <location>
        <begin position="21"/>
        <end position="40"/>
    </location>
</feature>
<organism evidence="4 5">
    <name type="scientific">Vitis rotundifolia</name>
    <name type="common">Muscadine grape</name>
    <dbReference type="NCBI Taxonomy" id="103349"/>
    <lineage>
        <taxon>Eukaryota</taxon>
        <taxon>Viridiplantae</taxon>
        <taxon>Streptophyta</taxon>
        <taxon>Embryophyta</taxon>
        <taxon>Tracheophyta</taxon>
        <taxon>Spermatophyta</taxon>
        <taxon>Magnoliopsida</taxon>
        <taxon>eudicotyledons</taxon>
        <taxon>Gunneridae</taxon>
        <taxon>Pentapetalae</taxon>
        <taxon>rosids</taxon>
        <taxon>Vitales</taxon>
        <taxon>Vitaceae</taxon>
        <taxon>Viteae</taxon>
        <taxon>Vitis</taxon>
    </lineage>
</organism>
<keyword evidence="2" id="KW-0961">Cell wall biogenesis/degradation</keyword>
<keyword evidence="2" id="KW-1133">Transmembrane helix</keyword>
<dbReference type="EMBL" id="JARBHA010000017">
    <property type="protein sequence ID" value="KAJ9678150.1"/>
    <property type="molecule type" value="Genomic_DNA"/>
</dbReference>
<protein>
    <recommendedName>
        <fullName evidence="2">Glycosyltransferase</fullName>
        <ecNumber evidence="2">2.4.2.-</ecNumber>
    </recommendedName>
</protein>
<comment type="subcellular location">
    <subcellularLocation>
        <location evidence="2">Golgi apparatus membrane</location>
        <topology evidence="2">Single-pass type II membrane protein</topology>
    </subcellularLocation>
</comment>
<dbReference type="GO" id="GO:0071555">
    <property type="term" value="P:cell wall organization"/>
    <property type="evidence" value="ECO:0007669"/>
    <property type="project" value="UniProtKB-KW"/>
</dbReference>
<keyword evidence="2" id="KW-0472">Membrane</keyword>
<sequence>MEIITSEAKSASYDTTLLRRIVKITVFTAAFVLLPCFFFYNSAFSFQFLPISAKGKEAYKLDKILKNAAMGDKTVILTTVNEAWAANNSLLDLFLESFRIGNNTERLLNHLVIIALDQKAYARCTTLHPHCYALKTKEMDFSKEAFFMSHDYLEMMWRRIDFLRSVLKMRYNFIFTDADIMWFRDPFQRFYSNADFQIACDYFNGNSFDVNNSPNGGFTYVKSNHRTIKFYKFWYSSRVTYPGNHDQDVLNKIKHDPFITKIGLKMRFLDTAYFGGFCERSKDLNLVCTMHGNCCVGLSNKIHDLGIMLDDWRKFKSLTANTNSSSSSWTVPQNCSLKSFHKRHSP</sequence>
<accession>A0AA38YWT8</accession>
<keyword evidence="5" id="KW-1185">Reference proteome</keyword>
<dbReference type="PANTHER" id="PTHR46038:SF13">
    <property type="entry name" value="GLYCOSYLTRANSFERASE"/>
    <property type="match status" value="1"/>
</dbReference>
<evidence type="ECO:0000313" key="5">
    <source>
        <dbReference type="Proteomes" id="UP001168098"/>
    </source>
</evidence>
<dbReference type="PANTHER" id="PTHR46038">
    <property type="entry name" value="EXPRESSED PROTEIN-RELATED"/>
    <property type="match status" value="1"/>
</dbReference>
<dbReference type="Pfam" id="PF03407">
    <property type="entry name" value="Nucleotid_trans"/>
    <property type="match status" value="1"/>
</dbReference>
<evidence type="ECO:0000256" key="1">
    <source>
        <dbReference type="ARBA" id="ARBA00007033"/>
    </source>
</evidence>
<comment type="similarity">
    <text evidence="1 2">Belongs to the glycosyltransferase 77 family.</text>
</comment>
<dbReference type="InterPro" id="IPR044821">
    <property type="entry name" value="At1g28695/At4g15970-like"/>
</dbReference>
<gene>
    <name evidence="4" type="ORF">PVL29_022901</name>
</gene>
<name>A0AA38YWT8_VITRO</name>
<keyword evidence="2" id="KW-0808">Transferase</keyword>
<keyword evidence="2" id="KW-0328">Glycosyltransferase</keyword>
<keyword evidence="2" id="KW-0812">Transmembrane</keyword>
<feature type="domain" description="Nucleotide-diphospho-sugar transferase" evidence="3">
    <location>
        <begin position="107"/>
        <end position="305"/>
    </location>
</feature>
<keyword evidence="2" id="KW-0333">Golgi apparatus</keyword>
<reference evidence="4 5" key="1">
    <citation type="journal article" date="2023" name="BMC Biotechnol.">
        <title>Vitis rotundifolia cv Carlos genome sequencing.</title>
        <authorList>
            <person name="Huff M."/>
            <person name="Hulse-Kemp A."/>
            <person name="Scheffler B."/>
            <person name="Youngblood R."/>
            <person name="Simpson S."/>
            <person name="Babiker E."/>
            <person name="Staton M."/>
        </authorList>
    </citation>
    <scope>NUCLEOTIDE SEQUENCE [LARGE SCALE GENOMIC DNA]</scope>
    <source>
        <tissue evidence="4">Leaf</tissue>
    </source>
</reference>
<evidence type="ECO:0000313" key="4">
    <source>
        <dbReference type="EMBL" id="KAJ9678150.1"/>
    </source>
</evidence>
<dbReference type="InterPro" id="IPR005069">
    <property type="entry name" value="Nucl-diP-sugar_transferase"/>
</dbReference>
<dbReference type="GO" id="GO:0000139">
    <property type="term" value="C:Golgi membrane"/>
    <property type="evidence" value="ECO:0007669"/>
    <property type="project" value="UniProtKB-SubCell"/>
</dbReference>
<dbReference type="Proteomes" id="UP001168098">
    <property type="component" value="Unassembled WGS sequence"/>
</dbReference>
<proteinExistence type="inferred from homology"/>
<dbReference type="EC" id="2.4.2.-" evidence="2"/>
<dbReference type="GO" id="GO:0016757">
    <property type="term" value="F:glycosyltransferase activity"/>
    <property type="evidence" value="ECO:0007669"/>
    <property type="project" value="UniProtKB-KW"/>
</dbReference>